<dbReference type="EMBL" id="CM000761">
    <property type="protein sequence ID" value="OQU89546.1"/>
    <property type="molecule type" value="Genomic_DNA"/>
</dbReference>
<keyword evidence="2" id="KW-1185">Reference proteome</keyword>
<gene>
    <name evidence="1" type="ORF">SORBI_3002G210150</name>
</gene>
<dbReference type="InParanoid" id="A0A1W0W5D0"/>
<protein>
    <submittedName>
        <fullName evidence="1">Uncharacterized protein</fullName>
    </submittedName>
</protein>
<evidence type="ECO:0000313" key="2">
    <source>
        <dbReference type="Proteomes" id="UP000000768"/>
    </source>
</evidence>
<dbReference type="Proteomes" id="UP000000768">
    <property type="component" value="Chromosome 2"/>
</dbReference>
<reference evidence="1 2" key="1">
    <citation type="journal article" date="2009" name="Nature">
        <title>The Sorghum bicolor genome and the diversification of grasses.</title>
        <authorList>
            <person name="Paterson A.H."/>
            <person name="Bowers J.E."/>
            <person name="Bruggmann R."/>
            <person name="Dubchak I."/>
            <person name="Grimwood J."/>
            <person name="Gundlach H."/>
            <person name="Haberer G."/>
            <person name="Hellsten U."/>
            <person name="Mitros T."/>
            <person name="Poliakov A."/>
            <person name="Schmutz J."/>
            <person name="Spannagl M."/>
            <person name="Tang H."/>
            <person name="Wang X."/>
            <person name="Wicker T."/>
            <person name="Bharti A.K."/>
            <person name="Chapman J."/>
            <person name="Feltus F.A."/>
            <person name="Gowik U."/>
            <person name="Grigoriev I.V."/>
            <person name="Lyons E."/>
            <person name="Maher C.A."/>
            <person name="Martis M."/>
            <person name="Narechania A."/>
            <person name="Otillar R.P."/>
            <person name="Penning B.W."/>
            <person name="Salamov A.A."/>
            <person name="Wang Y."/>
            <person name="Zhang L."/>
            <person name="Carpita N.C."/>
            <person name="Freeling M."/>
            <person name="Gingle A.R."/>
            <person name="Hash C.T."/>
            <person name="Keller B."/>
            <person name="Klein P."/>
            <person name="Kresovich S."/>
            <person name="McCann M.C."/>
            <person name="Ming R."/>
            <person name="Peterson D.G."/>
            <person name="Mehboob-ur-Rahman"/>
            <person name="Ware D."/>
            <person name="Westhoff P."/>
            <person name="Mayer K.F."/>
            <person name="Messing J."/>
            <person name="Rokhsar D.S."/>
        </authorList>
    </citation>
    <scope>NUCLEOTIDE SEQUENCE [LARGE SCALE GENOMIC DNA]</scope>
    <source>
        <strain evidence="2">cv. BTx623</strain>
    </source>
</reference>
<organism evidence="1 2">
    <name type="scientific">Sorghum bicolor</name>
    <name type="common">Sorghum</name>
    <name type="synonym">Sorghum vulgare</name>
    <dbReference type="NCBI Taxonomy" id="4558"/>
    <lineage>
        <taxon>Eukaryota</taxon>
        <taxon>Viridiplantae</taxon>
        <taxon>Streptophyta</taxon>
        <taxon>Embryophyta</taxon>
        <taxon>Tracheophyta</taxon>
        <taxon>Spermatophyta</taxon>
        <taxon>Magnoliopsida</taxon>
        <taxon>Liliopsida</taxon>
        <taxon>Poales</taxon>
        <taxon>Poaceae</taxon>
        <taxon>PACMAD clade</taxon>
        <taxon>Panicoideae</taxon>
        <taxon>Andropogonodae</taxon>
        <taxon>Andropogoneae</taxon>
        <taxon>Sorghinae</taxon>
        <taxon>Sorghum</taxon>
    </lineage>
</organism>
<proteinExistence type="predicted"/>
<evidence type="ECO:0000313" key="1">
    <source>
        <dbReference type="EMBL" id="OQU89546.1"/>
    </source>
</evidence>
<accession>A0A1W0W5D0</accession>
<sequence length="78" mass="8698">MCWAWASSYAPLAARSPLPSWPGGTAVHGCLHCTSQSAISEMDVRNRVGVVPFDRDANTHQQLDRRPLDWTRLGHIKN</sequence>
<dbReference type="Gramene" id="OQU89546">
    <property type="protein sequence ID" value="OQU89546"/>
    <property type="gene ID" value="SORBI_3002G210150"/>
</dbReference>
<dbReference type="AlphaFoldDB" id="A0A1W0W5D0"/>
<name>A0A1W0W5D0_SORBI</name>
<reference evidence="2" key="2">
    <citation type="journal article" date="2018" name="Plant J.">
        <title>The Sorghum bicolor reference genome: improved assembly, gene annotations, a transcriptome atlas, and signatures of genome organization.</title>
        <authorList>
            <person name="McCormick R.F."/>
            <person name="Truong S.K."/>
            <person name="Sreedasyam A."/>
            <person name="Jenkins J."/>
            <person name="Shu S."/>
            <person name="Sims D."/>
            <person name="Kennedy M."/>
            <person name="Amirebrahimi M."/>
            <person name="Weers B.D."/>
            <person name="McKinley B."/>
            <person name="Mattison A."/>
            <person name="Morishige D.T."/>
            <person name="Grimwood J."/>
            <person name="Schmutz J."/>
            <person name="Mullet J.E."/>
        </authorList>
    </citation>
    <scope>NUCLEOTIDE SEQUENCE [LARGE SCALE GENOMIC DNA]</scope>
    <source>
        <strain evidence="2">cv. BTx623</strain>
    </source>
</reference>